<name>A0A9E8N8H4_9BACT</name>
<gene>
    <name evidence="3" type="ORF">ON006_22255</name>
</gene>
<dbReference type="GO" id="GO:0004115">
    <property type="term" value="F:3',5'-cyclic-AMP phosphodiesterase activity"/>
    <property type="evidence" value="ECO:0007669"/>
    <property type="project" value="UniProtKB-UniRule"/>
</dbReference>
<feature type="chain" id="PRO_5039404081" evidence="2">
    <location>
        <begin position="20"/>
        <end position="315"/>
    </location>
</feature>
<proteinExistence type="inferred from homology"/>
<dbReference type="GO" id="GO:0047555">
    <property type="term" value="F:3',5'-cyclic-GMP phosphodiesterase activity"/>
    <property type="evidence" value="ECO:0007669"/>
    <property type="project" value="TreeGrafter"/>
</dbReference>
<dbReference type="GO" id="GO:1902660">
    <property type="term" value="P:negative regulation of glucose mediated signaling pathway"/>
    <property type="evidence" value="ECO:0007669"/>
    <property type="project" value="TreeGrafter"/>
</dbReference>
<evidence type="ECO:0000256" key="1">
    <source>
        <dbReference type="PIRNR" id="PIRNR000962"/>
    </source>
</evidence>
<evidence type="ECO:0000256" key="2">
    <source>
        <dbReference type="SAM" id="SignalP"/>
    </source>
</evidence>
<dbReference type="SUPFAM" id="SSF56281">
    <property type="entry name" value="Metallo-hydrolase/oxidoreductase"/>
    <property type="match status" value="1"/>
</dbReference>
<comment type="similarity">
    <text evidence="1">Belongs to the cyclic nucleotide phosphodiesterase class-II family.</text>
</comment>
<dbReference type="AlphaFoldDB" id="A0A9E8N8H4"/>
<evidence type="ECO:0000313" key="4">
    <source>
        <dbReference type="Proteomes" id="UP001164653"/>
    </source>
</evidence>
<reference evidence="3" key="1">
    <citation type="submission" date="2022-11" db="EMBL/GenBank/DDBJ databases">
        <title>Dyadobacter pollutisoli sp. nov., isolated from plastic dumped soil.</title>
        <authorList>
            <person name="Kim J.M."/>
            <person name="Kim K.R."/>
            <person name="Lee J.K."/>
            <person name="Hao L."/>
            <person name="Jeon C.O."/>
        </authorList>
    </citation>
    <scope>NUCLEOTIDE SEQUENCE</scope>
    <source>
        <strain evidence="3">U1</strain>
    </source>
</reference>
<dbReference type="PRINTS" id="PR00388">
    <property type="entry name" value="PDIESTERASE2"/>
</dbReference>
<dbReference type="PANTHER" id="PTHR28283">
    <property type="entry name" value="3',5'-CYCLIC-NUCLEOTIDE PHOSPHODIESTERASE 1"/>
    <property type="match status" value="1"/>
</dbReference>
<dbReference type="EMBL" id="CP112998">
    <property type="protein sequence ID" value="WAC10462.1"/>
    <property type="molecule type" value="Genomic_DNA"/>
</dbReference>
<feature type="signal peptide" evidence="2">
    <location>
        <begin position="1"/>
        <end position="19"/>
    </location>
</feature>
<organism evidence="3 4">
    <name type="scientific">Dyadobacter pollutisoli</name>
    <dbReference type="NCBI Taxonomy" id="2910158"/>
    <lineage>
        <taxon>Bacteria</taxon>
        <taxon>Pseudomonadati</taxon>
        <taxon>Bacteroidota</taxon>
        <taxon>Cytophagia</taxon>
        <taxon>Cytophagales</taxon>
        <taxon>Spirosomataceae</taxon>
        <taxon>Dyadobacter</taxon>
    </lineage>
</organism>
<accession>A0A9E8N8H4</accession>
<keyword evidence="2" id="KW-0732">Signal</keyword>
<dbReference type="KEGG" id="dpf:ON006_22255"/>
<dbReference type="Gene3D" id="3.60.15.10">
    <property type="entry name" value="Ribonuclease Z/Hydroxyacylglutathione hydrolase-like"/>
    <property type="match status" value="1"/>
</dbReference>
<dbReference type="CDD" id="cd07735">
    <property type="entry name" value="class_II_PDE_MBL-fold"/>
    <property type="match status" value="1"/>
</dbReference>
<keyword evidence="1" id="KW-0114">cAMP</keyword>
<dbReference type="InterPro" id="IPR036866">
    <property type="entry name" value="RibonucZ/Hydroxyglut_hydro"/>
</dbReference>
<dbReference type="PANTHER" id="PTHR28283:SF1">
    <property type="entry name" value="3',5'-CYCLIC-NUCLEOTIDE PHOSPHODIESTERASE 1"/>
    <property type="match status" value="1"/>
</dbReference>
<dbReference type="RefSeq" id="WP_244824508.1">
    <property type="nucleotide sequence ID" value="NZ_CP112998.1"/>
</dbReference>
<dbReference type="Pfam" id="PF02112">
    <property type="entry name" value="PDEase_II"/>
    <property type="match status" value="1"/>
</dbReference>
<evidence type="ECO:0000313" key="3">
    <source>
        <dbReference type="EMBL" id="WAC10462.1"/>
    </source>
</evidence>
<dbReference type="InterPro" id="IPR000396">
    <property type="entry name" value="Pdiesterase2"/>
</dbReference>
<keyword evidence="1" id="KW-0378">Hydrolase</keyword>
<dbReference type="Proteomes" id="UP001164653">
    <property type="component" value="Chromosome"/>
</dbReference>
<sequence>MRAASFLCLLLLSFSSSFAQGGFKVVPLGVKGGNMDGNMSAYMVAPANSNDYVCFDGGSVSQGIEKAIANGVFNVKPDIVLKQYLKAYLISHPHLDHLSGMIINSIDDTAKNIYGFDKCIEVIKNHYFNWQSWPNMGSDGNAPVLRKYRYNVLTEEVHTPIDNTQMVMKAYKLSHSNPYESAAFLISNNGNHILYFGDTGSDDVEGTGKMKVVWNAVAPLVKSKKLKGVFLEVSYPNEQPDKKLYGHLTPKWFMKELNRLAELSGLENVTGLNVIVTHIKPTGNNEETIKKQLRSANSLGVNLIFPVQGVAFELK</sequence>
<keyword evidence="4" id="KW-1185">Reference proteome</keyword>
<protein>
    <submittedName>
        <fullName evidence="3">3',5'-cyclic-nucleotide phosphodiesterase</fullName>
    </submittedName>
</protein>
<dbReference type="PIRSF" id="PIRSF000962">
    <property type="entry name" value="Cyc_nuc_PDEase"/>
    <property type="match status" value="1"/>
</dbReference>
<dbReference type="GO" id="GO:0006198">
    <property type="term" value="P:cAMP catabolic process"/>
    <property type="evidence" value="ECO:0007669"/>
    <property type="project" value="UniProtKB-UniRule"/>
</dbReference>